<accession>A0ABX1RU29</accession>
<keyword evidence="1" id="KW-0732">Signal</keyword>
<evidence type="ECO:0000313" key="2">
    <source>
        <dbReference type="EMBL" id="NMH86510.1"/>
    </source>
</evidence>
<dbReference type="PROSITE" id="PS51257">
    <property type="entry name" value="PROKAR_LIPOPROTEIN"/>
    <property type="match status" value="1"/>
</dbReference>
<evidence type="ECO:0008006" key="4">
    <source>
        <dbReference type="Google" id="ProtNLM"/>
    </source>
</evidence>
<feature type="signal peptide" evidence="1">
    <location>
        <begin position="1"/>
        <end position="17"/>
    </location>
</feature>
<dbReference type="EMBL" id="JABBHF010000002">
    <property type="protein sequence ID" value="NMH86510.1"/>
    <property type="molecule type" value="Genomic_DNA"/>
</dbReference>
<keyword evidence="3" id="KW-1185">Reference proteome</keyword>
<organism evidence="2 3">
    <name type="scientific">Flavivirga algicola</name>
    <dbReference type="NCBI Taxonomy" id="2729136"/>
    <lineage>
        <taxon>Bacteria</taxon>
        <taxon>Pseudomonadati</taxon>
        <taxon>Bacteroidota</taxon>
        <taxon>Flavobacteriia</taxon>
        <taxon>Flavobacteriales</taxon>
        <taxon>Flavobacteriaceae</taxon>
        <taxon>Flavivirga</taxon>
    </lineage>
</organism>
<name>A0ABX1RU29_9FLAO</name>
<protein>
    <recommendedName>
        <fullName evidence="4">Lipocalin-like domain-containing protein</fullName>
    </recommendedName>
</protein>
<evidence type="ECO:0000256" key="1">
    <source>
        <dbReference type="SAM" id="SignalP"/>
    </source>
</evidence>
<comment type="caution">
    <text evidence="2">The sequence shown here is derived from an EMBL/GenBank/DDBJ whole genome shotgun (WGS) entry which is preliminary data.</text>
</comment>
<dbReference type="Proteomes" id="UP000746690">
    <property type="component" value="Unassembled WGS sequence"/>
</dbReference>
<evidence type="ECO:0000313" key="3">
    <source>
        <dbReference type="Proteomes" id="UP000746690"/>
    </source>
</evidence>
<proteinExistence type="predicted"/>
<gene>
    <name evidence="2" type="ORF">HHX25_03265</name>
</gene>
<sequence>MKITKTLLTLIAFTVLAYSCSSDDGNNNGNEQLADEQNQLEEAPVPVENLNSDISIEGATKNQGTPPAPNSSLNLEISSDKAEAFQSSGFNLKFSSTETNIAGAYLLFKDADNNTASDYFDIPVSSFKTNKSGGTKENQSSKKNPLFKNNNLIDGEYEIDVDFDNTFPPGKFCGDLCIYDEENNISQIVTVCVEVEAWGGNATIVGEWILEESTDGDKYTVNCENQETVEADYNQIIKEEAILSIESNGSFYLTEYEEYKSLNFEASSTNCEAVYFDEVEKYDIKETGKWAYNETDNTLTLISFKYEDFIESQYSEDYANGDLILESGKVEFLNGKLIVTETYTDGNETYTDTFTFIKK</sequence>
<feature type="chain" id="PRO_5046600424" description="Lipocalin-like domain-containing protein" evidence="1">
    <location>
        <begin position="18"/>
        <end position="359"/>
    </location>
</feature>
<dbReference type="RefSeq" id="WP_169670079.1">
    <property type="nucleotide sequence ID" value="NZ_JABBHF010000002.1"/>
</dbReference>
<reference evidence="2 3" key="1">
    <citation type="submission" date="2020-04" db="EMBL/GenBank/DDBJ databases">
        <title>A Flavivirga sp. nov.</title>
        <authorList>
            <person name="Sun X."/>
        </authorList>
    </citation>
    <scope>NUCLEOTIDE SEQUENCE [LARGE SCALE GENOMIC DNA]</scope>
    <source>
        <strain evidence="2 3">Y03</strain>
    </source>
</reference>